<protein>
    <recommendedName>
        <fullName evidence="5">Secreted protein</fullName>
    </recommendedName>
</protein>
<evidence type="ECO:0008006" key="5">
    <source>
        <dbReference type="Google" id="ProtNLM"/>
    </source>
</evidence>
<evidence type="ECO:0000256" key="1">
    <source>
        <dbReference type="SAM" id="MobiDB-lite"/>
    </source>
</evidence>
<feature type="chain" id="PRO_5044263628" description="Secreted protein" evidence="2">
    <location>
        <begin position="17"/>
        <end position="181"/>
    </location>
</feature>
<dbReference type="AlphaFoldDB" id="A0AB34HJ43"/>
<keyword evidence="2" id="KW-0732">Signal</keyword>
<organism evidence="3 4">
    <name type="scientific">Eschrichtius robustus</name>
    <name type="common">California gray whale</name>
    <name type="synonym">Eschrichtius gibbosus</name>
    <dbReference type="NCBI Taxonomy" id="9764"/>
    <lineage>
        <taxon>Eukaryota</taxon>
        <taxon>Metazoa</taxon>
        <taxon>Chordata</taxon>
        <taxon>Craniata</taxon>
        <taxon>Vertebrata</taxon>
        <taxon>Euteleostomi</taxon>
        <taxon>Mammalia</taxon>
        <taxon>Eutheria</taxon>
        <taxon>Laurasiatheria</taxon>
        <taxon>Artiodactyla</taxon>
        <taxon>Whippomorpha</taxon>
        <taxon>Cetacea</taxon>
        <taxon>Mysticeti</taxon>
        <taxon>Eschrichtiidae</taxon>
        <taxon>Eschrichtius</taxon>
    </lineage>
</organism>
<dbReference type="Proteomes" id="UP001159641">
    <property type="component" value="Unassembled WGS sequence"/>
</dbReference>
<evidence type="ECO:0000313" key="3">
    <source>
        <dbReference type="EMBL" id="KAJ8791016.1"/>
    </source>
</evidence>
<feature type="compositionally biased region" description="Basic and acidic residues" evidence="1">
    <location>
        <begin position="91"/>
        <end position="108"/>
    </location>
</feature>
<proteinExistence type="predicted"/>
<accession>A0AB34HJ43</accession>
<name>A0AB34HJ43_ESCRO</name>
<feature type="region of interest" description="Disordered" evidence="1">
    <location>
        <begin position="91"/>
        <end position="181"/>
    </location>
</feature>
<reference evidence="3 4" key="1">
    <citation type="submission" date="2022-11" db="EMBL/GenBank/DDBJ databases">
        <title>Whole genome sequence of Eschrichtius robustus ER-17-0199.</title>
        <authorList>
            <person name="Bruniche-Olsen A."/>
            <person name="Black A.N."/>
            <person name="Fields C.J."/>
            <person name="Walden K."/>
            <person name="Dewoody J.A."/>
        </authorList>
    </citation>
    <scope>NUCLEOTIDE SEQUENCE [LARGE SCALE GENOMIC DNA]</scope>
    <source>
        <strain evidence="3">ER-17-0199</strain>
        <tissue evidence="3">Blubber</tissue>
    </source>
</reference>
<evidence type="ECO:0000313" key="4">
    <source>
        <dbReference type="Proteomes" id="UP001159641"/>
    </source>
</evidence>
<feature type="compositionally biased region" description="Low complexity" evidence="1">
    <location>
        <begin position="33"/>
        <end position="48"/>
    </location>
</feature>
<keyword evidence="4" id="KW-1185">Reference proteome</keyword>
<gene>
    <name evidence="3" type="ORF">J1605_021110</name>
</gene>
<dbReference type="EMBL" id="JAIQCJ010001324">
    <property type="protein sequence ID" value="KAJ8791016.1"/>
    <property type="molecule type" value="Genomic_DNA"/>
</dbReference>
<comment type="caution">
    <text evidence="3">The sequence shown here is derived from an EMBL/GenBank/DDBJ whole genome shotgun (WGS) entry which is preliminary data.</text>
</comment>
<feature type="signal peptide" evidence="2">
    <location>
        <begin position="1"/>
        <end position="16"/>
    </location>
</feature>
<feature type="region of interest" description="Disordered" evidence="1">
    <location>
        <begin position="33"/>
        <end position="73"/>
    </location>
</feature>
<sequence>MLKLASFLTFQGSATSLSWAVAASELHVAQPPAGLGAERGGAAEPRLGPVVEDPTWDRRPVEADPPGSRGKRRLCGITRRSSDAGRLLELHPRADGEHLQPLHLERARPVPSTGGPCPSGRISHPVLPPEGRGAVRTLGDTGFRPPDEVSPSEGRLEGPLSSSALRPATCVGAADDTVSPR</sequence>
<evidence type="ECO:0000256" key="2">
    <source>
        <dbReference type="SAM" id="SignalP"/>
    </source>
</evidence>